<dbReference type="Gene3D" id="3.10.450.50">
    <property type="match status" value="1"/>
</dbReference>
<dbReference type="InterPro" id="IPR027843">
    <property type="entry name" value="DUF4440"/>
</dbReference>
<comment type="caution">
    <text evidence="2">The sequence shown here is derived from an EMBL/GenBank/DDBJ whole genome shotgun (WGS) entry which is preliminary data.</text>
</comment>
<organism evidence="2 3">
    <name type="scientific">Algimonas ampicilliniresistens</name>
    <dbReference type="NCBI Taxonomy" id="1298735"/>
    <lineage>
        <taxon>Bacteria</taxon>
        <taxon>Pseudomonadati</taxon>
        <taxon>Pseudomonadota</taxon>
        <taxon>Alphaproteobacteria</taxon>
        <taxon>Maricaulales</taxon>
        <taxon>Robiginitomaculaceae</taxon>
        <taxon>Algimonas</taxon>
    </lineage>
</organism>
<dbReference type="Pfam" id="PF14534">
    <property type="entry name" value="DUF4440"/>
    <property type="match status" value="1"/>
</dbReference>
<gene>
    <name evidence="2" type="ORF">GCM10007853_15590</name>
</gene>
<dbReference type="SUPFAM" id="SSF54427">
    <property type="entry name" value="NTF2-like"/>
    <property type="match status" value="1"/>
</dbReference>
<dbReference type="InterPro" id="IPR032710">
    <property type="entry name" value="NTF2-like_dom_sf"/>
</dbReference>
<sequence length="147" mass="16125">MGSVGFVGPAQAVDHQTETEANKAALKQAKVHTWRRLYRDNDVRGLDAFLSDDFVIIGANGTIQTKAQILAEMKTDPWTMPDDFLYTVTGIVFPTPSSAIVYGHGDSTRQQADGSTCQHNYTSSNVFRLDTDAWRPVSSHVSDASCE</sequence>
<feature type="domain" description="DUF4440" evidence="1">
    <location>
        <begin position="30"/>
        <end position="135"/>
    </location>
</feature>
<evidence type="ECO:0000313" key="3">
    <source>
        <dbReference type="Proteomes" id="UP001161391"/>
    </source>
</evidence>
<evidence type="ECO:0000259" key="1">
    <source>
        <dbReference type="Pfam" id="PF14534"/>
    </source>
</evidence>
<name>A0ABQ5V8E7_9PROT</name>
<proteinExistence type="predicted"/>
<evidence type="ECO:0000313" key="2">
    <source>
        <dbReference type="EMBL" id="GLQ23685.1"/>
    </source>
</evidence>
<protein>
    <recommendedName>
        <fullName evidence="1">DUF4440 domain-containing protein</fullName>
    </recommendedName>
</protein>
<reference evidence="2" key="1">
    <citation type="journal article" date="2014" name="Int. J. Syst. Evol. Microbiol.">
        <title>Complete genome of a new Firmicutes species belonging to the dominant human colonic microbiota ('Ruminococcus bicirculans') reveals two chromosomes and a selective capacity to utilize plant glucans.</title>
        <authorList>
            <consortium name="NISC Comparative Sequencing Program"/>
            <person name="Wegmann U."/>
            <person name="Louis P."/>
            <person name="Goesmann A."/>
            <person name="Henrissat B."/>
            <person name="Duncan S.H."/>
            <person name="Flint H.J."/>
        </authorList>
    </citation>
    <scope>NUCLEOTIDE SEQUENCE</scope>
    <source>
        <strain evidence="2">NBRC 108219</strain>
    </source>
</reference>
<dbReference type="EMBL" id="BSNK01000001">
    <property type="protein sequence ID" value="GLQ23685.1"/>
    <property type="molecule type" value="Genomic_DNA"/>
</dbReference>
<dbReference type="Proteomes" id="UP001161391">
    <property type="component" value="Unassembled WGS sequence"/>
</dbReference>
<keyword evidence="3" id="KW-1185">Reference proteome</keyword>
<accession>A0ABQ5V8E7</accession>
<reference evidence="2" key="2">
    <citation type="submission" date="2023-01" db="EMBL/GenBank/DDBJ databases">
        <title>Draft genome sequence of Algimonas ampicilliniresistens strain NBRC 108219.</title>
        <authorList>
            <person name="Sun Q."/>
            <person name="Mori K."/>
        </authorList>
    </citation>
    <scope>NUCLEOTIDE SEQUENCE</scope>
    <source>
        <strain evidence="2">NBRC 108219</strain>
    </source>
</reference>